<keyword evidence="5" id="KW-0175">Coiled coil</keyword>
<feature type="transmembrane region" description="Helical" evidence="6">
    <location>
        <begin position="192"/>
        <end position="212"/>
    </location>
</feature>
<sequence length="502" mass="54592">MAQQNKSSSLRSKLLMAYACSAIVIVIIGAFSFFGLYKALNSYRQDVNKMQDKALTVLHIQSEFKIQVQEWKNVLLRGKDNQKRDKYWQSFQEKEAAVRQDSENLAESLPVGKAKTKLNEFIAAHQKLTQDYRQGLAAYIEAGADPYIGDQAVTGIDRAATNLLNDVESEINVLVQQAISNAHTEAERGAQFGIIALLITFGVGIVSAYWIVRMLTQQLGGEPAYAVEAVTRIAHGDLNFEIQLKDNDQASLLHELNEMRLKLCEVVNDVRANANSVAGIAKQISVSAQTLSQAAIEQASGIEKTSSSVEQLNASVQQNAENAENTNIVANTAAIDANKSSEAVKRTARAMKDINSKISLIEDISYKTNLLSLNASIEAARSGQHGKGFAIVAAEVRKLADNSHAAAIDISELTQSSLEIAEQAGHLLTQTVPNIQKTADLIAKISASSTEQGIGIKQINQAMTQLDRATQQNASLSEQLASTAEDMNRQADQLQRSVAFFS</sequence>
<dbReference type="PRINTS" id="PR00260">
    <property type="entry name" value="CHEMTRNSDUCR"/>
</dbReference>
<evidence type="ECO:0000313" key="8">
    <source>
        <dbReference type="EMBL" id="MBD9358757.1"/>
    </source>
</evidence>
<dbReference type="SMART" id="SM00283">
    <property type="entry name" value="MA"/>
    <property type="match status" value="1"/>
</dbReference>
<feature type="domain" description="Methyl-accepting transducer" evidence="7">
    <location>
        <begin position="273"/>
        <end position="488"/>
    </location>
</feature>
<dbReference type="InterPro" id="IPR004090">
    <property type="entry name" value="Chemotax_Me-accpt_rcpt"/>
</dbReference>
<dbReference type="Pfam" id="PF00015">
    <property type="entry name" value="MCPsignal"/>
    <property type="match status" value="1"/>
</dbReference>
<dbReference type="Proteomes" id="UP000652176">
    <property type="component" value="Unassembled WGS sequence"/>
</dbReference>
<dbReference type="PROSITE" id="PS50111">
    <property type="entry name" value="CHEMOTAXIS_TRANSDUC_2"/>
    <property type="match status" value="1"/>
</dbReference>
<dbReference type="InterPro" id="IPR051310">
    <property type="entry name" value="MCP_chemotaxis"/>
</dbReference>
<proteinExistence type="inferred from homology"/>
<keyword evidence="9" id="KW-1185">Reference proteome</keyword>
<reference evidence="8 9" key="1">
    <citation type="submission" date="2020-09" db="EMBL/GenBank/DDBJ databases">
        <title>Methylomonas albis sp. nov. and Methylomonas fluvii sp. nov.: Two cold-adapted methanotrophs from the River Elbe and an amended description of Methylovulum psychrotolerans strain Eb1.</title>
        <authorList>
            <person name="Bussmann I.K."/>
            <person name="Klings K.-W."/>
            <person name="Warnstedt J."/>
            <person name="Hoppert M."/>
            <person name="Saborowski A."/>
            <person name="Horn F."/>
            <person name="Liebner S."/>
        </authorList>
    </citation>
    <scope>NUCLEOTIDE SEQUENCE [LARGE SCALE GENOMIC DNA]</scope>
    <source>
        <strain evidence="8 9">EbA</strain>
    </source>
</reference>
<comment type="similarity">
    <text evidence="3">Belongs to the methyl-accepting chemotaxis (MCP) protein family.</text>
</comment>
<organism evidence="8 9">
    <name type="scientific">Methylomonas albis</name>
    <dbReference type="NCBI Taxonomy" id="1854563"/>
    <lineage>
        <taxon>Bacteria</taxon>
        <taxon>Pseudomonadati</taxon>
        <taxon>Pseudomonadota</taxon>
        <taxon>Gammaproteobacteria</taxon>
        <taxon>Methylococcales</taxon>
        <taxon>Methylococcaceae</taxon>
        <taxon>Methylomonas</taxon>
    </lineage>
</organism>
<protein>
    <submittedName>
        <fullName evidence="8">Methyl-accepting chemotaxis protein</fullName>
    </submittedName>
</protein>
<accession>A0ABR9D6L0</accession>
<dbReference type="Gene3D" id="1.10.287.950">
    <property type="entry name" value="Methyl-accepting chemotaxis protein"/>
    <property type="match status" value="1"/>
</dbReference>
<dbReference type="PANTHER" id="PTHR43531:SF11">
    <property type="entry name" value="METHYL-ACCEPTING CHEMOTAXIS PROTEIN 3"/>
    <property type="match status" value="1"/>
</dbReference>
<keyword evidence="1" id="KW-0145">Chemotaxis</keyword>
<dbReference type="RefSeq" id="WP_192376953.1">
    <property type="nucleotide sequence ID" value="NZ_CAJHIV010000001.1"/>
</dbReference>
<evidence type="ECO:0000256" key="2">
    <source>
        <dbReference type="ARBA" id="ARBA00023224"/>
    </source>
</evidence>
<dbReference type="PANTHER" id="PTHR43531">
    <property type="entry name" value="PROTEIN ICFG"/>
    <property type="match status" value="1"/>
</dbReference>
<evidence type="ECO:0000256" key="4">
    <source>
        <dbReference type="PROSITE-ProRule" id="PRU00284"/>
    </source>
</evidence>
<evidence type="ECO:0000256" key="1">
    <source>
        <dbReference type="ARBA" id="ARBA00022500"/>
    </source>
</evidence>
<name>A0ABR9D6L0_9GAMM</name>
<evidence type="ECO:0000259" key="7">
    <source>
        <dbReference type="PROSITE" id="PS50111"/>
    </source>
</evidence>
<evidence type="ECO:0000256" key="5">
    <source>
        <dbReference type="SAM" id="Coils"/>
    </source>
</evidence>
<evidence type="ECO:0000256" key="3">
    <source>
        <dbReference type="ARBA" id="ARBA00029447"/>
    </source>
</evidence>
<dbReference type="InterPro" id="IPR004089">
    <property type="entry name" value="MCPsignal_dom"/>
</dbReference>
<feature type="coiled-coil region" evidence="5">
    <location>
        <begin position="459"/>
        <end position="497"/>
    </location>
</feature>
<comment type="caution">
    <text evidence="8">The sequence shown here is derived from an EMBL/GenBank/DDBJ whole genome shotgun (WGS) entry which is preliminary data.</text>
</comment>
<keyword evidence="2 4" id="KW-0807">Transducer</keyword>
<gene>
    <name evidence="8" type="ORF">IE877_23265</name>
</gene>
<evidence type="ECO:0000313" key="9">
    <source>
        <dbReference type="Proteomes" id="UP000652176"/>
    </source>
</evidence>
<evidence type="ECO:0000256" key="6">
    <source>
        <dbReference type="SAM" id="Phobius"/>
    </source>
</evidence>
<dbReference type="SUPFAM" id="SSF58104">
    <property type="entry name" value="Methyl-accepting chemotaxis protein (MCP) signaling domain"/>
    <property type="match status" value="1"/>
</dbReference>
<keyword evidence="6" id="KW-1133">Transmembrane helix</keyword>
<keyword evidence="6" id="KW-0812">Transmembrane</keyword>
<dbReference type="EMBL" id="JACXSS010000001">
    <property type="protein sequence ID" value="MBD9358757.1"/>
    <property type="molecule type" value="Genomic_DNA"/>
</dbReference>
<feature type="transmembrane region" description="Helical" evidence="6">
    <location>
        <begin position="15"/>
        <end position="40"/>
    </location>
</feature>
<keyword evidence="6" id="KW-0472">Membrane</keyword>